<dbReference type="Gene3D" id="3.30.1550.10">
    <property type="entry name" value="Ribosomal protein L11/L12, N-terminal domain"/>
    <property type="match status" value="1"/>
</dbReference>
<dbReference type="InterPro" id="IPR036769">
    <property type="entry name" value="Ribosomal_uL11_C_sf"/>
</dbReference>
<comment type="function">
    <text evidence="8 10">Forms part of the ribosomal stalk which helps the ribosome interact with GTP-bound translation factors.</text>
</comment>
<comment type="subunit">
    <text evidence="7">Part of the ribosomal stalk of the 50S ribosomal subunit. Interacts with L10 and the large rRNA to form the base of the stalk. L10 forms an elongated spine to which 2 L12 dimers bind in a sequential fashion forming a pentameric L10(L12)2(L12)2 complex.</text>
</comment>
<keyword evidence="5 8" id="KW-0689">Ribosomal protein</keyword>
<proteinExistence type="inferred from homology"/>
<dbReference type="GO" id="GO:0022625">
    <property type="term" value="C:cytosolic large ribosomal subunit"/>
    <property type="evidence" value="ECO:0007669"/>
    <property type="project" value="TreeGrafter"/>
</dbReference>
<comment type="subunit">
    <text evidence="8">Part of the ribosomal stalk of the 50S ribosomal subunit. Interacts with L10 and the large rRNA to form the base of the stalk. L10 forms an elongated spine to which L12 dimers bind in a sequential fashion forming a multimeric L10(L12)X complex.</text>
</comment>
<evidence type="ECO:0000313" key="15">
    <source>
        <dbReference type="Proteomes" id="UP000032566"/>
    </source>
</evidence>
<feature type="domain" description="Large ribosomal subunit protein uL11 C-terminal" evidence="11">
    <location>
        <begin position="72"/>
        <end position="140"/>
    </location>
</feature>
<dbReference type="PATRIC" id="fig|80878.5.peg.1241"/>
<evidence type="ECO:0000256" key="10">
    <source>
        <dbReference type="RuleBase" id="RU003979"/>
    </source>
</evidence>
<protein>
    <recommendedName>
        <fullName evidence="8">Large ribosomal subunit protein uL11</fullName>
    </recommendedName>
</protein>
<dbReference type="FunFam" id="1.10.10.250:FF:000001">
    <property type="entry name" value="50S ribosomal protein L11"/>
    <property type="match status" value="1"/>
</dbReference>
<dbReference type="Gene3D" id="1.10.10.250">
    <property type="entry name" value="Ribosomal protein L11, C-terminal domain"/>
    <property type="match status" value="1"/>
</dbReference>
<evidence type="ECO:0000313" key="16">
    <source>
        <dbReference type="Proteomes" id="UP000316993"/>
    </source>
</evidence>
<dbReference type="PANTHER" id="PTHR11661:SF1">
    <property type="entry name" value="LARGE RIBOSOMAL SUBUNIT PROTEIN UL11M"/>
    <property type="match status" value="1"/>
</dbReference>
<dbReference type="GO" id="GO:0003735">
    <property type="term" value="F:structural constituent of ribosome"/>
    <property type="evidence" value="ECO:0007669"/>
    <property type="project" value="InterPro"/>
</dbReference>
<dbReference type="STRING" id="80878.RP29_08585"/>
<comment type="similarity">
    <text evidence="1 8 9">Belongs to the universal ribosomal protein uL11 family.</text>
</comment>
<evidence type="ECO:0000256" key="1">
    <source>
        <dbReference type="ARBA" id="ARBA00010537"/>
    </source>
</evidence>
<comment type="caution">
    <text evidence="13">The sequence shown here is derived from an EMBL/GenBank/DDBJ whole genome shotgun (WGS) entry which is preliminary data.</text>
</comment>
<keyword evidence="4 8" id="KW-0694">RNA-binding</keyword>
<reference evidence="14 16" key="2">
    <citation type="submission" date="2019-06" db="EMBL/GenBank/DDBJ databases">
        <title>Genomic Encyclopedia of Archaeal and Bacterial Type Strains, Phase II (KMG-II): from individual species to whole genera.</title>
        <authorList>
            <person name="Goeker M."/>
        </authorList>
    </citation>
    <scope>NUCLEOTIDE SEQUENCE [LARGE SCALE GENOMIC DNA]</scope>
    <source>
        <strain evidence="14 16">DSM 7270</strain>
    </source>
</reference>
<name>A0A0D7K996_9BURK</name>
<evidence type="ECO:0000256" key="6">
    <source>
        <dbReference type="ARBA" id="ARBA00023274"/>
    </source>
</evidence>
<dbReference type="InterPro" id="IPR020784">
    <property type="entry name" value="Ribosomal_uL11_N"/>
</dbReference>
<sequence length="143" mass="15089">MAKKIVGFIKLQVPAGKANPSPPIGPALGQRGLNIMEFCKAFNAQTQGVEPGLPLPVVITAFADKSFTFIIKTPPATTLIKKAIKLEKGSSNALKTKVGKITREQLEEIAKTKMKDMNAADVNAAVRTLAGSARSMGVTVEGL</sequence>
<evidence type="ECO:0000256" key="7">
    <source>
        <dbReference type="ARBA" id="ARBA00062905"/>
    </source>
</evidence>
<evidence type="ECO:0000256" key="4">
    <source>
        <dbReference type="ARBA" id="ARBA00022884"/>
    </source>
</evidence>
<dbReference type="InterPro" id="IPR020785">
    <property type="entry name" value="Ribosomal_uL11_CS"/>
</dbReference>
<dbReference type="Proteomes" id="UP000032566">
    <property type="component" value="Unassembled WGS sequence"/>
</dbReference>
<evidence type="ECO:0000313" key="14">
    <source>
        <dbReference type="EMBL" id="TQM99497.1"/>
    </source>
</evidence>
<dbReference type="RefSeq" id="WP_044397362.1">
    <property type="nucleotide sequence ID" value="NZ_CP117193.1"/>
</dbReference>
<dbReference type="Pfam" id="PF03946">
    <property type="entry name" value="Ribosomal_L11_N"/>
    <property type="match status" value="1"/>
</dbReference>
<dbReference type="EMBL" id="JXYQ01000023">
    <property type="protein sequence ID" value="KJA10890.1"/>
    <property type="molecule type" value="Genomic_DNA"/>
</dbReference>
<reference evidence="13 15" key="1">
    <citation type="submission" date="2014-12" db="EMBL/GenBank/DDBJ databases">
        <title>Isolation of bacteria from lake water.</title>
        <authorList>
            <person name="Sheng K.-Y."/>
            <person name="Chin P.-S."/>
            <person name="Chan K.-G."/>
            <person name="Tan G.S."/>
        </authorList>
    </citation>
    <scope>NUCLEOTIDE SEQUENCE [LARGE SCALE GENOMIC DNA]</scope>
    <source>
        <strain evidence="13 15">KY4</strain>
    </source>
</reference>
<dbReference type="InterPro" id="IPR000911">
    <property type="entry name" value="Ribosomal_uL11"/>
</dbReference>
<keyword evidence="3 8" id="KW-0699">rRNA-binding</keyword>
<accession>A0A0D7K996</accession>
<dbReference type="HAMAP" id="MF_00736">
    <property type="entry name" value="Ribosomal_uL11"/>
    <property type="match status" value="1"/>
</dbReference>
<evidence type="ECO:0000259" key="12">
    <source>
        <dbReference type="Pfam" id="PF03946"/>
    </source>
</evidence>
<comment type="PTM">
    <text evidence="8 10">One or more lysine residues are methylated.</text>
</comment>
<dbReference type="EMBL" id="VFPV01000004">
    <property type="protein sequence ID" value="TQM99497.1"/>
    <property type="molecule type" value="Genomic_DNA"/>
</dbReference>
<dbReference type="CDD" id="cd00349">
    <property type="entry name" value="Ribosomal_L11"/>
    <property type="match status" value="1"/>
</dbReference>
<evidence type="ECO:0000313" key="13">
    <source>
        <dbReference type="EMBL" id="KJA10890.1"/>
    </source>
</evidence>
<dbReference type="SUPFAM" id="SSF46906">
    <property type="entry name" value="Ribosomal protein L11, C-terminal domain"/>
    <property type="match status" value="1"/>
</dbReference>
<gene>
    <name evidence="8" type="primary">rplK</name>
    <name evidence="14" type="ORF">BDD18_4163</name>
    <name evidence="13" type="ORF">RP29_08585</name>
</gene>
<dbReference type="OrthoDB" id="9802408at2"/>
<evidence type="ECO:0000256" key="8">
    <source>
        <dbReference type="HAMAP-Rule" id="MF_00736"/>
    </source>
</evidence>
<dbReference type="FunFam" id="3.30.1550.10:FF:000001">
    <property type="entry name" value="50S ribosomal protein L11"/>
    <property type="match status" value="1"/>
</dbReference>
<dbReference type="InterPro" id="IPR006519">
    <property type="entry name" value="Ribosomal_uL11_bac-typ"/>
</dbReference>
<dbReference type="SUPFAM" id="SSF54747">
    <property type="entry name" value="Ribosomal L11/L12e N-terminal domain"/>
    <property type="match status" value="1"/>
</dbReference>
<feature type="domain" description="Large ribosomal subunit protein uL11 N-terminal" evidence="12">
    <location>
        <begin position="9"/>
        <end position="67"/>
    </location>
</feature>
<dbReference type="InterPro" id="IPR036796">
    <property type="entry name" value="Ribosomal_uL11_N_sf"/>
</dbReference>
<evidence type="ECO:0000256" key="9">
    <source>
        <dbReference type="RuleBase" id="RU003978"/>
    </source>
</evidence>
<dbReference type="Proteomes" id="UP000316993">
    <property type="component" value="Unassembled WGS sequence"/>
</dbReference>
<evidence type="ECO:0000256" key="3">
    <source>
        <dbReference type="ARBA" id="ARBA00022730"/>
    </source>
</evidence>
<dbReference type="AlphaFoldDB" id="A0A0D7K996"/>
<dbReference type="PANTHER" id="PTHR11661">
    <property type="entry name" value="60S RIBOSOMAL PROTEIN L12"/>
    <property type="match status" value="1"/>
</dbReference>
<dbReference type="InterPro" id="IPR020783">
    <property type="entry name" value="Ribosomal_uL11_C"/>
</dbReference>
<keyword evidence="15" id="KW-1185">Reference proteome</keyword>
<dbReference type="SMART" id="SM00649">
    <property type="entry name" value="RL11"/>
    <property type="match status" value="1"/>
</dbReference>
<dbReference type="PROSITE" id="PS00359">
    <property type="entry name" value="RIBOSOMAL_L11"/>
    <property type="match status" value="1"/>
</dbReference>
<organism evidence="13 15">
    <name type="scientific">Acidovorax temperans</name>
    <dbReference type="NCBI Taxonomy" id="80878"/>
    <lineage>
        <taxon>Bacteria</taxon>
        <taxon>Pseudomonadati</taxon>
        <taxon>Pseudomonadota</taxon>
        <taxon>Betaproteobacteria</taxon>
        <taxon>Burkholderiales</taxon>
        <taxon>Comamonadaceae</taxon>
        <taxon>Acidovorax</taxon>
    </lineage>
</organism>
<dbReference type="GO" id="GO:0070180">
    <property type="term" value="F:large ribosomal subunit rRNA binding"/>
    <property type="evidence" value="ECO:0007669"/>
    <property type="project" value="UniProtKB-UniRule"/>
</dbReference>
<evidence type="ECO:0000259" key="11">
    <source>
        <dbReference type="Pfam" id="PF00298"/>
    </source>
</evidence>
<dbReference type="GO" id="GO:0006412">
    <property type="term" value="P:translation"/>
    <property type="evidence" value="ECO:0007669"/>
    <property type="project" value="UniProtKB-UniRule"/>
</dbReference>
<dbReference type="NCBIfam" id="TIGR01632">
    <property type="entry name" value="L11_bact"/>
    <property type="match status" value="1"/>
</dbReference>
<evidence type="ECO:0000256" key="5">
    <source>
        <dbReference type="ARBA" id="ARBA00022980"/>
    </source>
</evidence>
<keyword evidence="2 8" id="KW-0488">Methylation</keyword>
<keyword evidence="6 8" id="KW-0687">Ribonucleoprotein</keyword>
<dbReference type="Pfam" id="PF00298">
    <property type="entry name" value="Ribosomal_L11"/>
    <property type="match status" value="1"/>
</dbReference>
<evidence type="ECO:0000256" key="2">
    <source>
        <dbReference type="ARBA" id="ARBA00022481"/>
    </source>
</evidence>